<evidence type="ECO:0000259" key="5">
    <source>
        <dbReference type="Pfam" id="PF08573"/>
    </source>
</evidence>
<feature type="compositionally biased region" description="Low complexity" evidence="4">
    <location>
        <begin position="338"/>
        <end position="355"/>
    </location>
</feature>
<organism evidence="6 7">
    <name type="scientific">Petrolisthes cinctipes</name>
    <name type="common">Flat porcelain crab</name>
    <dbReference type="NCBI Taxonomy" id="88211"/>
    <lineage>
        <taxon>Eukaryota</taxon>
        <taxon>Metazoa</taxon>
        <taxon>Ecdysozoa</taxon>
        <taxon>Arthropoda</taxon>
        <taxon>Crustacea</taxon>
        <taxon>Multicrustacea</taxon>
        <taxon>Malacostraca</taxon>
        <taxon>Eumalacostraca</taxon>
        <taxon>Eucarida</taxon>
        <taxon>Decapoda</taxon>
        <taxon>Pleocyemata</taxon>
        <taxon>Anomura</taxon>
        <taxon>Galatheoidea</taxon>
        <taxon>Porcellanidae</taxon>
        <taxon>Petrolisthes</taxon>
    </lineage>
</organism>
<feature type="region of interest" description="Disordered" evidence="4">
    <location>
        <begin position="287"/>
        <end position="407"/>
    </location>
</feature>
<reference evidence="6" key="1">
    <citation type="submission" date="2023-10" db="EMBL/GenBank/DDBJ databases">
        <title>Genome assemblies of two species of porcelain crab, Petrolisthes cinctipes and Petrolisthes manimaculis (Anomura: Porcellanidae).</title>
        <authorList>
            <person name="Angst P."/>
        </authorList>
    </citation>
    <scope>NUCLEOTIDE SEQUENCE</scope>
    <source>
        <strain evidence="6">PB745_01</strain>
        <tissue evidence="6">Gill</tissue>
    </source>
</reference>
<feature type="region of interest" description="Disordered" evidence="4">
    <location>
        <begin position="595"/>
        <end position="735"/>
    </location>
</feature>
<keyword evidence="2" id="KW-0227">DNA damage</keyword>
<evidence type="ECO:0000256" key="4">
    <source>
        <dbReference type="SAM" id="MobiDB-lite"/>
    </source>
</evidence>
<evidence type="ECO:0000313" key="7">
    <source>
        <dbReference type="Proteomes" id="UP001286313"/>
    </source>
</evidence>
<proteinExistence type="predicted"/>
<feature type="compositionally biased region" description="Polar residues" evidence="4">
    <location>
        <begin position="636"/>
        <end position="649"/>
    </location>
</feature>
<comment type="subcellular location">
    <subcellularLocation>
        <location evidence="1">Nucleus</location>
    </subcellularLocation>
</comment>
<evidence type="ECO:0000256" key="1">
    <source>
        <dbReference type="ARBA" id="ARBA00004123"/>
    </source>
</evidence>
<feature type="region of interest" description="Disordered" evidence="4">
    <location>
        <begin position="498"/>
        <end position="531"/>
    </location>
</feature>
<dbReference type="Pfam" id="PF08573">
    <property type="entry name" value="SAE2"/>
    <property type="match status" value="1"/>
</dbReference>
<feature type="compositionally biased region" description="Polar residues" evidence="4">
    <location>
        <begin position="657"/>
        <end position="667"/>
    </location>
</feature>
<sequence>MGNPTITKFWSSIINDDDFQEQLQSVLTIADKEERALQMMARTLFLFIMEIKAERDEVLKKMKEFSSVCEFCQKVSPKTTHDKPGPEKMNMDIVSCSNNKNSPQALPNSPDVIDVSPITSSRGPRVASEGNDGVSESKTKANRLYSCLSRSPLKRCSSYIKSVQKGLSRSPLKSNYKCLSRSPLRRCSSYTKKGMSDDETETTATTSKPLMQLILVPETQLVTENRLSINFRERKALANQSVYRIPETLDIESSRTIDDEATGSRDFWDDSEKVGGLCDVVDGLRTPTKSKTQCKSAESPVLGKQSRSGQRNVPLTTLDILTEPQEKMEENVKESKATLTPETTTTMKPKHTTPTTPSPRPEHTTTTTLRPEQTSSTTTTTLRPEHTTPTTKTAFRPEHITSPTPRYSPLVFAHGLSTSLNDSTETSPSLLQTVNKMSTRSCSEVPVNRKAEQLAEGNSEARKKFIEPVVVKSFHRSGDSTNSQEFVARKKTCLQKSMSSLNTSSKGRILRKHQTSDNHRQEGGGGGGGGVYKLTVTSPVAQRKRTYKQTKISEVLFQKTRQTGVGDGQAQGKIEEDEETAFLAAVKESMKTKVLDDLHRRQQQQEKRKIEEYKEESPIKIPRLSVHKPSPHKYSLRSTPDSPVKSSPSKGKIQEALFTSKTVQSMRQKVEQNKDAVTEKDITKQQEPKTKQGDGVLQLDEPVEQVTRNPNVKPCEASKLKSPQRKLSSKLSSTKSTRKLIHDSFDLLPEKDAGPDFVHQGDVVRGKAARQQLEGWECRECEQWYTDANLDPKEKKMLMNKCSRHRSKHNPVTNTPEGFWNPDWVDD</sequence>
<feature type="compositionally biased region" description="Polar residues" evidence="4">
    <location>
        <begin position="287"/>
        <end position="296"/>
    </location>
</feature>
<feature type="compositionally biased region" description="Basic residues" evidence="4">
    <location>
        <begin position="625"/>
        <end position="635"/>
    </location>
</feature>
<gene>
    <name evidence="6" type="ORF">Pcinc_015726</name>
</gene>
<accession>A0AAE1FU87</accession>
<name>A0AAE1FU87_PETCI</name>
<evidence type="ECO:0000313" key="6">
    <source>
        <dbReference type="EMBL" id="KAK3879740.1"/>
    </source>
</evidence>
<feature type="compositionally biased region" description="Polar residues" evidence="4">
    <location>
        <begin position="305"/>
        <end position="315"/>
    </location>
</feature>
<dbReference type="AlphaFoldDB" id="A0AAE1FU87"/>
<feature type="region of interest" description="Disordered" evidence="4">
    <location>
        <begin position="804"/>
        <end position="827"/>
    </location>
</feature>
<keyword evidence="7" id="KW-1185">Reference proteome</keyword>
<evidence type="ECO:0000256" key="3">
    <source>
        <dbReference type="ARBA" id="ARBA00023242"/>
    </source>
</evidence>
<comment type="caution">
    <text evidence="6">The sequence shown here is derived from an EMBL/GenBank/DDBJ whole genome shotgun (WGS) entry which is preliminary data.</text>
</comment>
<dbReference type="GO" id="GO:0006281">
    <property type="term" value="P:DNA repair"/>
    <property type="evidence" value="ECO:0007669"/>
    <property type="project" value="InterPro"/>
</dbReference>
<dbReference type="GO" id="GO:0005634">
    <property type="term" value="C:nucleus"/>
    <property type="evidence" value="ECO:0007669"/>
    <property type="project" value="UniProtKB-SubCell"/>
</dbReference>
<feature type="domain" description="DNA endonuclease activator Ctp1 C-terminal" evidence="5">
    <location>
        <begin position="791"/>
        <end position="823"/>
    </location>
</feature>
<dbReference type="InterPro" id="IPR013882">
    <property type="entry name" value="Ctp1_C"/>
</dbReference>
<dbReference type="Proteomes" id="UP001286313">
    <property type="component" value="Unassembled WGS sequence"/>
</dbReference>
<keyword evidence="3" id="KW-0539">Nucleus</keyword>
<feature type="compositionally biased region" description="Basic and acidic residues" evidence="4">
    <location>
        <begin position="668"/>
        <end position="692"/>
    </location>
</feature>
<feature type="region of interest" description="Disordered" evidence="4">
    <location>
        <begin position="116"/>
        <end position="137"/>
    </location>
</feature>
<feature type="compositionally biased region" description="Basic and acidic residues" evidence="4">
    <location>
        <begin position="324"/>
        <end position="336"/>
    </location>
</feature>
<feature type="compositionally biased region" description="Basic and acidic residues" evidence="4">
    <location>
        <begin position="595"/>
        <end position="618"/>
    </location>
</feature>
<protein>
    <recommendedName>
        <fullName evidence="5">DNA endonuclease activator Ctp1 C-terminal domain-containing protein</fullName>
    </recommendedName>
</protein>
<feature type="compositionally biased region" description="Low complexity" evidence="4">
    <location>
        <begin position="364"/>
        <end position="393"/>
    </location>
</feature>
<evidence type="ECO:0000256" key="2">
    <source>
        <dbReference type="ARBA" id="ARBA00022763"/>
    </source>
</evidence>
<dbReference type="EMBL" id="JAWQEG010001402">
    <property type="protein sequence ID" value="KAK3879740.1"/>
    <property type="molecule type" value="Genomic_DNA"/>
</dbReference>